<keyword evidence="2" id="KW-1133">Transmembrane helix</keyword>
<proteinExistence type="predicted"/>
<reference evidence="3 4" key="1">
    <citation type="submission" date="2022-05" db="EMBL/GenBank/DDBJ databases">
        <authorList>
            <consortium name="Genoscope - CEA"/>
            <person name="William W."/>
        </authorList>
    </citation>
    <scope>NUCLEOTIDE SEQUENCE [LARGE SCALE GENOMIC DNA]</scope>
</reference>
<name>A0ABN8LN90_9CNID</name>
<sequence length="148" mass="17439">LQNSPAEVFLDHAKLEKEKERLCWQGAKSFDRESHPARKTSFKGLGKITMNLRVLLAFLLLAMLTTEVHSWWGRRRRSTRPPPRPSTGGRRERNDRRYGGPTPRGEYLIGNRYTNPRYNIDWYNLYPKKEDNSGYYGYTQRTKLQASF</sequence>
<dbReference type="Proteomes" id="UP001159427">
    <property type="component" value="Unassembled WGS sequence"/>
</dbReference>
<feature type="transmembrane region" description="Helical" evidence="2">
    <location>
        <begin position="52"/>
        <end position="72"/>
    </location>
</feature>
<evidence type="ECO:0000256" key="1">
    <source>
        <dbReference type="SAM" id="MobiDB-lite"/>
    </source>
</evidence>
<keyword evidence="2" id="KW-0472">Membrane</keyword>
<comment type="caution">
    <text evidence="3">The sequence shown here is derived from an EMBL/GenBank/DDBJ whole genome shotgun (WGS) entry which is preliminary data.</text>
</comment>
<evidence type="ECO:0000256" key="2">
    <source>
        <dbReference type="SAM" id="Phobius"/>
    </source>
</evidence>
<evidence type="ECO:0000313" key="4">
    <source>
        <dbReference type="Proteomes" id="UP001159427"/>
    </source>
</evidence>
<feature type="region of interest" description="Disordered" evidence="1">
    <location>
        <begin position="73"/>
        <end position="105"/>
    </location>
</feature>
<organism evidence="3 4">
    <name type="scientific">Porites evermanni</name>
    <dbReference type="NCBI Taxonomy" id="104178"/>
    <lineage>
        <taxon>Eukaryota</taxon>
        <taxon>Metazoa</taxon>
        <taxon>Cnidaria</taxon>
        <taxon>Anthozoa</taxon>
        <taxon>Hexacorallia</taxon>
        <taxon>Scleractinia</taxon>
        <taxon>Fungiina</taxon>
        <taxon>Poritidae</taxon>
        <taxon>Porites</taxon>
    </lineage>
</organism>
<dbReference type="EMBL" id="CALNXI010000092">
    <property type="protein sequence ID" value="CAH3018633.1"/>
    <property type="molecule type" value="Genomic_DNA"/>
</dbReference>
<feature type="compositionally biased region" description="Basic and acidic residues" evidence="1">
    <location>
        <begin position="89"/>
        <end position="98"/>
    </location>
</feature>
<keyword evidence="4" id="KW-1185">Reference proteome</keyword>
<evidence type="ECO:0000313" key="3">
    <source>
        <dbReference type="EMBL" id="CAH3018633.1"/>
    </source>
</evidence>
<protein>
    <submittedName>
        <fullName evidence="3">Uncharacterized protein</fullName>
    </submittedName>
</protein>
<gene>
    <name evidence="3" type="ORF">PEVE_00044104</name>
</gene>
<accession>A0ABN8LN90</accession>
<keyword evidence="2" id="KW-0812">Transmembrane</keyword>
<feature type="non-terminal residue" evidence="3">
    <location>
        <position position="1"/>
    </location>
</feature>